<reference evidence="2 3" key="1">
    <citation type="submission" date="2016-11" db="EMBL/GenBank/DDBJ databases">
        <authorList>
            <person name="Hagglund E."/>
            <person name="Bystrom M."/>
            <person name="Naslund J."/>
            <person name="Stenberg P."/>
            <person name="Sjodin A."/>
        </authorList>
    </citation>
    <scope>NUCLEOTIDE SEQUENCE [LARGE SCALE GENOMIC DNA]</scope>
    <source>
        <strain evidence="2 3">CCUG 58020</strain>
    </source>
</reference>
<dbReference type="PANTHER" id="PTHR42702">
    <property type="entry name" value="NUCLEOTIDE PYROPHOSPHOHYDROLASE"/>
    <property type="match status" value="1"/>
</dbReference>
<dbReference type="InterPro" id="IPR004518">
    <property type="entry name" value="MazG-like_dom"/>
</dbReference>
<dbReference type="KEGG" id="fhi:FSC454_02255"/>
<evidence type="ECO:0000313" key="2">
    <source>
        <dbReference type="EMBL" id="APD50046.1"/>
    </source>
</evidence>
<dbReference type="AlphaFoldDB" id="A0AAC9J6T4"/>
<dbReference type="Proteomes" id="UP000182459">
    <property type="component" value="Chromosome"/>
</dbReference>
<dbReference type="Gene3D" id="1.10.287.1080">
    <property type="entry name" value="MazG-like"/>
    <property type="match status" value="1"/>
</dbReference>
<accession>A0AAC9J6T4</accession>
<gene>
    <name evidence="2" type="ORF">FSC454_02255</name>
</gene>
<dbReference type="RefSeq" id="WP_014547759.1">
    <property type="nucleotide sequence ID" value="NZ_CP018093.1"/>
</dbReference>
<sequence>MQIKQAQQTIAELFKDITHPRLASFIALSEEVGELANEIMQKEIYEETNNNQKIKAELTDVFVSLLELANVYNIDLETEFAEKIQTLKPRVQQWNKAKGLLKAKRIKLD</sequence>
<name>A0AAC9J6T4_9GAMM</name>
<evidence type="ECO:0000259" key="1">
    <source>
        <dbReference type="Pfam" id="PF03819"/>
    </source>
</evidence>
<feature type="domain" description="NTP pyrophosphohydrolase MazG-like" evidence="1">
    <location>
        <begin position="27"/>
        <end position="90"/>
    </location>
</feature>
<organism evidence="2 3">
    <name type="scientific">Francisella hispaniensis FSC454</name>
    <dbReference type="NCBI Taxonomy" id="1088883"/>
    <lineage>
        <taxon>Bacteria</taxon>
        <taxon>Pseudomonadati</taxon>
        <taxon>Pseudomonadota</taxon>
        <taxon>Gammaproteobacteria</taxon>
        <taxon>Thiotrichales</taxon>
        <taxon>Francisellaceae</taxon>
        <taxon>Francisella</taxon>
    </lineage>
</organism>
<dbReference type="SUPFAM" id="SSF101386">
    <property type="entry name" value="all-alpha NTP pyrophosphatases"/>
    <property type="match status" value="1"/>
</dbReference>
<proteinExistence type="predicted"/>
<dbReference type="PIRSF" id="PIRSF036521">
    <property type="entry name" value="UCP036521_pph"/>
    <property type="match status" value="1"/>
</dbReference>
<dbReference type="Pfam" id="PF03819">
    <property type="entry name" value="MazG"/>
    <property type="match status" value="1"/>
</dbReference>
<protein>
    <submittedName>
        <fullName evidence="2">Nucleotide pyrophosphohydrolase</fullName>
    </submittedName>
</protein>
<dbReference type="EMBL" id="CP018093">
    <property type="protein sequence ID" value="APD50046.1"/>
    <property type="molecule type" value="Genomic_DNA"/>
</dbReference>
<keyword evidence="3" id="KW-1185">Reference proteome</keyword>
<evidence type="ECO:0000313" key="3">
    <source>
        <dbReference type="Proteomes" id="UP000182459"/>
    </source>
</evidence>
<dbReference type="PANTHER" id="PTHR42702:SF1">
    <property type="entry name" value="REGULATORY PROTEIN FOR BETA-LACTAMASE"/>
    <property type="match status" value="1"/>
</dbReference>
<dbReference type="InterPro" id="IPR011411">
    <property type="entry name" value="MazG-related_YvdC"/>
</dbReference>